<dbReference type="Pfam" id="PF13308">
    <property type="entry name" value="YARHG"/>
    <property type="match status" value="1"/>
</dbReference>
<dbReference type="PATRIC" id="fig|52133.18.peg.338"/>
<evidence type="ECO:0000313" key="6">
    <source>
        <dbReference type="Proteomes" id="UP000075680"/>
    </source>
</evidence>
<protein>
    <recommendedName>
        <fullName evidence="2">YARHG domain-containing protein</fullName>
    </recommendedName>
</protein>
<dbReference type="Proteomes" id="UP000075544">
    <property type="component" value="Unassembled WGS sequence"/>
</dbReference>
<sequence>MNKFTVAVCAGLITLTGFNLQAATPEQECKKLQDDYNLIYASKGFCFKDADAKAKYGNENCHTTKPKFSDKEQQRLDQIKERQKELNCK</sequence>
<dbReference type="AlphaFoldDB" id="A0A150I3C0"/>
<evidence type="ECO:0000256" key="1">
    <source>
        <dbReference type="SAM" id="SignalP"/>
    </source>
</evidence>
<dbReference type="Proteomes" id="UP000075680">
    <property type="component" value="Unassembled WGS sequence"/>
</dbReference>
<evidence type="ECO:0000259" key="2">
    <source>
        <dbReference type="SMART" id="SM01324"/>
    </source>
</evidence>
<dbReference type="InterPro" id="IPR025582">
    <property type="entry name" value="YARHG_dom"/>
</dbReference>
<gene>
    <name evidence="3" type="ORF">AVENLUH13518_02452</name>
    <name evidence="4" type="ORF">AVENLUH5627_00324</name>
</gene>
<accession>A0A137XWF5</accession>
<proteinExistence type="predicted"/>
<feature type="chain" id="PRO_5009078588" description="YARHG domain-containing protein" evidence="1">
    <location>
        <begin position="23"/>
        <end position="89"/>
    </location>
</feature>
<accession>A0A150I3C0</accession>
<keyword evidence="1" id="KW-0732">Signal</keyword>
<feature type="domain" description="YARHG" evidence="2">
    <location>
        <begin position="11"/>
        <end position="84"/>
    </location>
</feature>
<dbReference type="RefSeq" id="WP_004879438.1">
    <property type="nucleotide sequence ID" value="NZ_BCLZ01000001.1"/>
</dbReference>
<comment type="caution">
    <text evidence="4">The sequence shown here is derived from an EMBL/GenBank/DDBJ whole genome shotgun (WGS) entry which is preliminary data.</text>
</comment>
<evidence type="ECO:0000313" key="5">
    <source>
        <dbReference type="Proteomes" id="UP000075544"/>
    </source>
</evidence>
<dbReference type="GeneID" id="58194745"/>
<reference evidence="5 6" key="1">
    <citation type="journal article" date="2016" name="Sci. Rep.">
        <title>Genomic and phenotypic characterization of the species Acinetobacter venetianus.</title>
        <authorList>
            <person name="Fondi M."/>
            <person name="Maida I."/>
            <person name="Perrin E."/>
            <person name="Orlandini V."/>
            <person name="La Torre L."/>
            <person name="Bosi E."/>
            <person name="Negroni A."/>
            <person name="Zanaroli G."/>
            <person name="Fava F."/>
            <person name="Decorosi F."/>
            <person name="Giovannetti L."/>
            <person name="Viti C."/>
            <person name="Vaneechoutte M."/>
            <person name="Dijkshoorn L."/>
            <person name="Fani R."/>
        </authorList>
    </citation>
    <scope>NUCLEOTIDE SEQUENCE [LARGE SCALE GENOMIC DNA]</scope>
    <source>
        <strain evidence="3 5">LUH13518</strain>
        <strain evidence="4 6">LUH5627</strain>
    </source>
</reference>
<feature type="signal peptide" evidence="1">
    <location>
        <begin position="1"/>
        <end position="22"/>
    </location>
</feature>
<dbReference type="SMART" id="SM01324">
    <property type="entry name" value="YARHG"/>
    <property type="match status" value="1"/>
</dbReference>
<dbReference type="EMBL" id="JRUE01000042">
    <property type="protein sequence ID" value="KXZ73901.1"/>
    <property type="molecule type" value="Genomic_DNA"/>
</dbReference>
<evidence type="ECO:0000313" key="3">
    <source>
        <dbReference type="EMBL" id="KXZ69606.1"/>
    </source>
</evidence>
<name>A0A150I3C0_9GAMM</name>
<dbReference type="EMBL" id="JRHX01000073">
    <property type="protein sequence ID" value="KXZ69606.1"/>
    <property type="molecule type" value="Genomic_DNA"/>
</dbReference>
<evidence type="ECO:0000313" key="4">
    <source>
        <dbReference type="EMBL" id="KXZ73901.1"/>
    </source>
</evidence>
<organism evidence="4 6">
    <name type="scientific">Acinetobacter venetianus</name>
    <dbReference type="NCBI Taxonomy" id="52133"/>
    <lineage>
        <taxon>Bacteria</taxon>
        <taxon>Pseudomonadati</taxon>
        <taxon>Pseudomonadota</taxon>
        <taxon>Gammaproteobacteria</taxon>
        <taxon>Moraxellales</taxon>
        <taxon>Moraxellaceae</taxon>
        <taxon>Acinetobacter</taxon>
    </lineage>
</organism>